<dbReference type="Proteomes" id="UP001500298">
    <property type="component" value="Unassembled WGS sequence"/>
</dbReference>
<dbReference type="PROSITE" id="PS51257">
    <property type="entry name" value="PROKAR_LIPOPROTEIN"/>
    <property type="match status" value="1"/>
</dbReference>
<keyword evidence="2" id="KW-1185">Reference proteome</keyword>
<evidence type="ECO:0000313" key="2">
    <source>
        <dbReference type="Proteomes" id="UP001500298"/>
    </source>
</evidence>
<proteinExistence type="predicted"/>
<dbReference type="EMBL" id="BAABJX010000036">
    <property type="protein sequence ID" value="GAA4838602.1"/>
    <property type="molecule type" value="Genomic_DNA"/>
</dbReference>
<name>A0ABP9DDL3_9BACT</name>
<accession>A0ABP9DDL3</accession>
<sequence length="379" mass="41908">MLATFRFNEMMIRSGKKGLLAGALALSLLGGCQKASNKNERPVAKKVEAMTLASTSHIGKETLSAYGFFKGNLSDLQPADRVYPYELNTPLFTDYAHKKRFIYVPEGKVINYEDKEALDFPEGSVLIKNFYYPNDFNNPELGKRIIETRLLIKEAKGWKALPYIWNKEQTEATLQVAGGETEVAWVHDNGENMVTNYIVPNMNQCKSCHVFGQDIAPLGPKARQLNRNNVYAEGEFNQLAYLAEKGVLKGLPEAHAIPKVAVWNDASTGTLDARARAYLDINCGHCHNPSGPAKTSGLDLTVFASTAMERGINKPPVAAGKGAGNLNYDIVPGHPEHSILLYRMESVDPGVMMPELGRGLVHKEGVSLIREWIEKMPMQ</sequence>
<evidence type="ECO:0008006" key="3">
    <source>
        <dbReference type="Google" id="ProtNLM"/>
    </source>
</evidence>
<evidence type="ECO:0000313" key="1">
    <source>
        <dbReference type="EMBL" id="GAA4838602.1"/>
    </source>
</evidence>
<dbReference type="InterPro" id="IPR022269">
    <property type="entry name" value="SO_2930-like_C"/>
</dbReference>
<gene>
    <name evidence="1" type="ORF">GCM10023331_24790</name>
</gene>
<organism evidence="1 2">
    <name type="scientific">Algivirga pacifica</name>
    <dbReference type="NCBI Taxonomy" id="1162670"/>
    <lineage>
        <taxon>Bacteria</taxon>
        <taxon>Pseudomonadati</taxon>
        <taxon>Bacteroidota</taxon>
        <taxon>Cytophagia</taxon>
        <taxon>Cytophagales</taxon>
        <taxon>Flammeovirgaceae</taxon>
        <taxon>Algivirga</taxon>
    </lineage>
</organism>
<comment type="caution">
    <text evidence="1">The sequence shown here is derived from an EMBL/GenBank/DDBJ whole genome shotgun (WGS) entry which is preliminary data.</text>
</comment>
<dbReference type="RefSeq" id="WP_345372264.1">
    <property type="nucleotide sequence ID" value="NZ_BAABJX010000036.1"/>
</dbReference>
<protein>
    <recommendedName>
        <fullName evidence="3">Cytochrome c domain-containing protein</fullName>
    </recommendedName>
</protein>
<reference evidence="2" key="1">
    <citation type="journal article" date="2019" name="Int. J. Syst. Evol. Microbiol.">
        <title>The Global Catalogue of Microorganisms (GCM) 10K type strain sequencing project: providing services to taxonomists for standard genome sequencing and annotation.</title>
        <authorList>
            <consortium name="The Broad Institute Genomics Platform"/>
            <consortium name="The Broad Institute Genome Sequencing Center for Infectious Disease"/>
            <person name="Wu L."/>
            <person name="Ma J."/>
        </authorList>
    </citation>
    <scope>NUCLEOTIDE SEQUENCE [LARGE SCALE GENOMIC DNA]</scope>
    <source>
        <strain evidence="2">JCM 18326</strain>
    </source>
</reference>
<dbReference type="NCBIfam" id="TIGR03806">
    <property type="entry name" value="chp_HNE_0200"/>
    <property type="match status" value="1"/>
</dbReference>